<protein>
    <submittedName>
        <fullName evidence="1">Uncharacterized protein</fullName>
    </submittedName>
</protein>
<sequence>MFVPLAATYVQTLRILTISKSLLPGHTQYSRLGLDGGAVFARSPLLEEGGHPVCTGAGVGSSARLCVVEAGEGEYWASGARGRVTEIIPSAGEPWRSSCRQPPAPVCSSSLLQVPNLHSTLCSAVPARGLLPMGWAGFSHSREVGLGCPTYRRAPESRRSRLR</sequence>
<comment type="caution">
    <text evidence="1">The sequence shown here is derived from an EMBL/GenBank/DDBJ whole genome shotgun (WGS) entry which is preliminary data.</text>
</comment>
<evidence type="ECO:0000313" key="1">
    <source>
        <dbReference type="EMBL" id="KAJ1098343.1"/>
    </source>
</evidence>
<name>A0AAV7M8V6_PLEWA</name>
<evidence type="ECO:0000313" key="2">
    <source>
        <dbReference type="Proteomes" id="UP001066276"/>
    </source>
</evidence>
<dbReference type="Proteomes" id="UP001066276">
    <property type="component" value="Chromosome 10"/>
</dbReference>
<accession>A0AAV7M8V6</accession>
<reference evidence="1" key="1">
    <citation type="journal article" date="2022" name="bioRxiv">
        <title>Sequencing and chromosome-scale assembly of the giantPleurodeles waltlgenome.</title>
        <authorList>
            <person name="Brown T."/>
            <person name="Elewa A."/>
            <person name="Iarovenko S."/>
            <person name="Subramanian E."/>
            <person name="Araus A.J."/>
            <person name="Petzold A."/>
            <person name="Susuki M."/>
            <person name="Suzuki K.-i.T."/>
            <person name="Hayashi T."/>
            <person name="Toyoda A."/>
            <person name="Oliveira C."/>
            <person name="Osipova E."/>
            <person name="Leigh N.D."/>
            <person name="Simon A."/>
            <person name="Yun M.H."/>
        </authorList>
    </citation>
    <scope>NUCLEOTIDE SEQUENCE</scope>
    <source>
        <strain evidence="1">20211129_DDA</strain>
        <tissue evidence="1">Liver</tissue>
    </source>
</reference>
<proteinExistence type="predicted"/>
<dbReference type="EMBL" id="JANPWB010000014">
    <property type="protein sequence ID" value="KAJ1098343.1"/>
    <property type="molecule type" value="Genomic_DNA"/>
</dbReference>
<organism evidence="1 2">
    <name type="scientific">Pleurodeles waltl</name>
    <name type="common">Iberian ribbed newt</name>
    <dbReference type="NCBI Taxonomy" id="8319"/>
    <lineage>
        <taxon>Eukaryota</taxon>
        <taxon>Metazoa</taxon>
        <taxon>Chordata</taxon>
        <taxon>Craniata</taxon>
        <taxon>Vertebrata</taxon>
        <taxon>Euteleostomi</taxon>
        <taxon>Amphibia</taxon>
        <taxon>Batrachia</taxon>
        <taxon>Caudata</taxon>
        <taxon>Salamandroidea</taxon>
        <taxon>Salamandridae</taxon>
        <taxon>Pleurodelinae</taxon>
        <taxon>Pleurodeles</taxon>
    </lineage>
</organism>
<dbReference type="AlphaFoldDB" id="A0AAV7M8V6"/>
<gene>
    <name evidence="1" type="ORF">NDU88_003458</name>
</gene>
<keyword evidence="2" id="KW-1185">Reference proteome</keyword>